<evidence type="ECO:0000256" key="4">
    <source>
        <dbReference type="ARBA" id="ARBA00022475"/>
    </source>
</evidence>
<dbReference type="OrthoDB" id="9776710at2"/>
<keyword evidence="9 12" id="KW-1133">Transmembrane helix</keyword>
<feature type="transmembrane region" description="Helical" evidence="12">
    <location>
        <begin position="6"/>
        <end position="35"/>
    </location>
</feature>
<keyword evidence="14" id="KW-1185">Reference proteome</keyword>
<evidence type="ECO:0000256" key="7">
    <source>
        <dbReference type="ARBA" id="ARBA00022723"/>
    </source>
</evidence>
<evidence type="ECO:0000256" key="9">
    <source>
        <dbReference type="ARBA" id="ARBA00022989"/>
    </source>
</evidence>
<feature type="transmembrane region" description="Helical" evidence="12">
    <location>
        <begin position="253"/>
        <end position="274"/>
    </location>
</feature>
<keyword evidence="5" id="KW-0349">Heme</keyword>
<protein>
    <submittedName>
        <fullName evidence="13">Cytochrome d ubiquinol oxidase subunit II</fullName>
    </submittedName>
</protein>
<dbReference type="RefSeq" id="WP_097651914.1">
    <property type="nucleotide sequence ID" value="NZ_LYXE01000072.1"/>
</dbReference>
<evidence type="ECO:0000256" key="2">
    <source>
        <dbReference type="ARBA" id="ARBA00007543"/>
    </source>
</evidence>
<evidence type="ECO:0000313" key="14">
    <source>
        <dbReference type="Proteomes" id="UP000220922"/>
    </source>
</evidence>
<dbReference type="GO" id="GO:0046872">
    <property type="term" value="F:metal ion binding"/>
    <property type="evidence" value="ECO:0007669"/>
    <property type="project" value="UniProtKB-KW"/>
</dbReference>
<keyword evidence="6 12" id="KW-0812">Transmembrane</keyword>
<dbReference type="InterPro" id="IPR003317">
    <property type="entry name" value="Cyt-d_oxidase_su2"/>
</dbReference>
<dbReference type="GO" id="GO:0070069">
    <property type="term" value="C:cytochrome complex"/>
    <property type="evidence" value="ECO:0007669"/>
    <property type="project" value="TreeGrafter"/>
</dbReference>
<evidence type="ECO:0000313" key="13">
    <source>
        <dbReference type="EMBL" id="PDV99440.1"/>
    </source>
</evidence>
<dbReference type="GO" id="GO:0019646">
    <property type="term" value="P:aerobic electron transport chain"/>
    <property type="evidence" value="ECO:0007669"/>
    <property type="project" value="TreeGrafter"/>
</dbReference>
<evidence type="ECO:0000256" key="3">
    <source>
        <dbReference type="ARBA" id="ARBA00022448"/>
    </source>
</evidence>
<evidence type="ECO:0000256" key="12">
    <source>
        <dbReference type="SAM" id="Phobius"/>
    </source>
</evidence>
<evidence type="ECO:0000256" key="11">
    <source>
        <dbReference type="ARBA" id="ARBA00023136"/>
    </source>
</evidence>
<keyword evidence="4" id="KW-1003">Cell membrane</keyword>
<keyword evidence="11 12" id="KW-0472">Membrane</keyword>
<dbReference type="Pfam" id="PF02322">
    <property type="entry name" value="Cyt_bd_oxida_II"/>
    <property type="match status" value="1"/>
</dbReference>
<accession>A0A2H3L3S0</accession>
<keyword evidence="10" id="KW-0408">Iron</keyword>
<feature type="transmembrane region" description="Helical" evidence="12">
    <location>
        <begin position="199"/>
        <end position="217"/>
    </location>
</feature>
<keyword evidence="3" id="KW-0813">Transport</keyword>
<sequence>MDLNILWFILVAVLFIGFFILEGFDYGVGILLPIMGKTDTERRVVINTVGPVWDGNEVWVLTAGGAIFAAFPHWYATLFSGFYLALFLMLVALIIRAVAFEYRSKAENPKWRAWWDRGIVFGSLIPAILWGVALGNMLRGVPIDADMHYVGTFFDLLNPYAIIGGLTSLSMFLLHGAIFLNLKTSGELSERALHLTRRIGPVTTVMVAIFIVSTYLMTDSFSRLGVNPGPIPIASLGALFAAAYFVHIGRLGWAFLMTSVNIGLSVITIFMALFPRVMVSSLNPDWSLTIYNASSSPKTLTIMSIVALIFIPIVLAYQTWTYWVFRHRISIESELTY</sequence>
<feature type="transmembrane region" description="Helical" evidence="12">
    <location>
        <begin position="158"/>
        <end position="178"/>
    </location>
</feature>
<name>A0A2H3L3S0_9CHLR</name>
<dbReference type="PANTHER" id="PTHR43141:SF5">
    <property type="entry name" value="CYTOCHROME BD-I UBIQUINOL OXIDASE SUBUNIT 2"/>
    <property type="match status" value="1"/>
</dbReference>
<dbReference type="GO" id="GO:0016682">
    <property type="term" value="F:oxidoreductase activity, acting on diphenols and related substances as donors, oxygen as acceptor"/>
    <property type="evidence" value="ECO:0007669"/>
    <property type="project" value="TreeGrafter"/>
</dbReference>
<feature type="transmembrane region" description="Helical" evidence="12">
    <location>
        <begin position="229"/>
        <end position="246"/>
    </location>
</feature>
<gene>
    <name evidence="13" type="ORF">A9Q02_12425</name>
</gene>
<evidence type="ECO:0000256" key="10">
    <source>
        <dbReference type="ARBA" id="ARBA00023004"/>
    </source>
</evidence>
<dbReference type="GO" id="GO:0009055">
    <property type="term" value="F:electron transfer activity"/>
    <property type="evidence" value="ECO:0007669"/>
    <property type="project" value="TreeGrafter"/>
</dbReference>
<evidence type="ECO:0000256" key="6">
    <source>
        <dbReference type="ARBA" id="ARBA00022692"/>
    </source>
</evidence>
<comment type="similarity">
    <text evidence="2">Belongs to the cytochrome ubiquinol oxidase subunit 2 family.</text>
</comment>
<reference evidence="13 14" key="1">
    <citation type="submission" date="2016-05" db="EMBL/GenBank/DDBJ databases">
        <authorList>
            <person name="Lavstsen T."/>
            <person name="Jespersen J.S."/>
        </authorList>
    </citation>
    <scope>NUCLEOTIDE SEQUENCE [LARGE SCALE GENOMIC DNA]</scope>
    <source>
        <strain evidence="13 14">B7-9</strain>
    </source>
</reference>
<dbReference type="NCBIfam" id="TIGR00203">
    <property type="entry name" value="cydB"/>
    <property type="match status" value="1"/>
</dbReference>
<dbReference type="Proteomes" id="UP000220922">
    <property type="component" value="Unassembled WGS sequence"/>
</dbReference>
<dbReference type="PIRSF" id="PIRSF000267">
    <property type="entry name" value="Cyt_oxidse_sub2"/>
    <property type="match status" value="1"/>
</dbReference>
<dbReference type="PANTHER" id="PTHR43141">
    <property type="entry name" value="CYTOCHROME BD2 SUBUNIT II"/>
    <property type="match status" value="1"/>
</dbReference>
<keyword evidence="7" id="KW-0479">Metal-binding</keyword>
<feature type="transmembrane region" description="Helical" evidence="12">
    <location>
        <begin position="302"/>
        <end position="325"/>
    </location>
</feature>
<evidence type="ECO:0000256" key="8">
    <source>
        <dbReference type="ARBA" id="ARBA00022982"/>
    </source>
</evidence>
<keyword evidence="8" id="KW-0249">Electron transport</keyword>
<evidence type="ECO:0000256" key="5">
    <source>
        <dbReference type="ARBA" id="ARBA00022617"/>
    </source>
</evidence>
<dbReference type="AlphaFoldDB" id="A0A2H3L3S0"/>
<organism evidence="13 14">
    <name type="scientific">Candidatus Chloroploca asiatica</name>
    <dbReference type="NCBI Taxonomy" id="1506545"/>
    <lineage>
        <taxon>Bacteria</taxon>
        <taxon>Bacillati</taxon>
        <taxon>Chloroflexota</taxon>
        <taxon>Chloroflexia</taxon>
        <taxon>Chloroflexales</taxon>
        <taxon>Chloroflexineae</taxon>
        <taxon>Oscillochloridaceae</taxon>
        <taxon>Candidatus Chloroploca</taxon>
    </lineage>
</organism>
<evidence type="ECO:0000256" key="1">
    <source>
        <dbReference type="ARBA" id="ARBA00004651"/>
    </source>
</evidence>
<dbReference type="EMBL" id="LYXE01000072">
    <property type="protein sequence ID" value="PDV99440.1"/>
    <property type="molecule type" value="Genomic_DNA"/>
</dbReference>
<dbReference type="GO" id="GO:0005886">
    <property type="term" value="C:plasma membrane"/>
    <property type="evidence" value="ECO:0007669"/>
    <property type="project" value="UniProtKB-SubCell"/>
</dbReference>
<proteinExistence type="inferred from homology"/>
<comment type="subcellular location">
    <subcellularLocation>
        <location evidence="1">Cell membrane</location>
        <topology evidence="1">Multi-pass membrane protein</topology>
    </subcellularLocation>
</comment>
<comment type="caution">
    <text evidence="13">The sequence shown here is derived from an EMBL/GenBank/DDBJ whole genome shotgun (WGS) entry which is preliminary data.</text>
</comment>
<feature type="transmembrane region" description="Helical" evidence="12">
    <location>
        <begin position="119"/>
        <end position="138"/>
    </location>
</feature>
<feature type="transmembrane region" description="Helical" evidence="12">
    <location>
        <begin position="81"/>
        <end position="99"/>
    </location>
</feature>